<dbReference type="InterPro" id="IPR008030">
    <property type="entry name" value="NmrA-like"/>
</dbReference>
<organism evidence="4 5">
    <name type="scientific">Phanerochaete sordida</name>
    <dbReference type="NCBI Taxonomy" id="48140"/>
    <lineage>
        <taxon>Eukaryota</taxon>
        <taxon>Fungi</taxon>
        <taxon>Dikarya</taxon>
        <taxon>Basidiomycota</taxon>
        <taxon>Agaricomycotina</taxon>
        <taxon>Agaricomycetes</taxon>
        <taxon>Polyporales</taxon>
        <taxon>Phanerochaetaceae</taxon>
        <taxon>Phanerochaete</taxon>
    </lineage>
</organism>
<dbReference type="OrthoDB" id="9997102at2759"/>
<comment type="similarity">
    <text evidence="1">Belongs to the NmrA-type oxidoreductase family.</text>
</comment>
<name>A0A9P3GDZ5_9APHY</name>
<dbReference type="PANTHER" id="PTHR42748:SF7">
    <property type="entry name" value="NMRA LIKE REDOX SENSOR 1-RELATED"/>
    <property type="match status" value="1"/>
</dbReference>
<evidence type="ECO:0000259" key="3">
    <source>
        <dbReference type="Pfam" id="PF05368"/>
    </source>
</evidence>
<dbReference type="InterPro" id="IPR036291">
    <property type="entry name" value="NAD(P)-bd_dom_sf"/>
</dbReference>
<dbReference type="Gene3D" id="3.90.25.10">
    <property type="entry name" value="UDP-galactose 4-epimerase, domain 1"/>
    <property type="match status" value="1"/>
</dbReference>
<dbReference type="Gene3D" id="3.40.50.720">
    <property type="entry name" value="NAD(P)-binding Rossmann-like Domain"/>
    <property type="match status" value="1"/>
</dbReference>
<sequence length="331" mass="34986">MAPLQLLVVGATGKQGSAFVRAATAPVSGADPAFRVVALTRSPDSPAAAALRALGDCVTVVGADLNDEKSVRAVFEGAKTDGGVWGVFVALAFPGLGKDAAGEEAQGKLVVDLACEYGVRHLVYSSAERGHESRDEGATLSYLAKVNIERHIKAKAELGWTILRPVFFMENFKGTIGRITFAVLRAGLKKDTKVQLIASDDIGNVACAVMRSPEQYAGQAITVIGDHLTTRDMEASYMRGAKSAIPSIPNILARSLTAMNPGARSVVQMLESVNADLVERGVKTEERVARCKEIYPGMHDFAAWAASQDASAEQAAGWNGVSLWGLLSGKQ</sequence>
<keyword evidence="2" id="KW-0521">NADP</keyword>
<evidence type="ECO:0000256" key="1">
    <source>
        <dbReference type="ARBA" id="ARBA00006328"/>
    </source>
</evidence>
<gene>
    <name evidence="4" type="ORF">PsYK624_091900</name>
</gene>
<dbReference type="AlphaFoldDB" id="A0A9P3GDZ5"/>
<dbReference type="Pfam" id="PF05368">
    <property type="entry name" value="NmrA"/>
    <property type="match status" value="1"/>
</dbReference>
<evidence type="ECO:0000256" key="2">
    <source>
        <dbReference type="ARBA" id="ARBA00022857"/>
    </source>
</evidence>
<dbReference type="Proteomes" id="UP000703269">
    <property type="component" value="Unassembled WGS sequence"/>
</dbReference>
<reference evidence="4 5" key="1">
    <citation type="submission" date="2021-08" db="EMBL/GenBank/DDBJ databases">
        <title>Draft Genome Sequence of Phanerochaete sordida strain YK-624.</title>
        <authorList>
            <person name="Mori T."/>
            <person name="Dohra H."/>
            <person name="Suzuki T."/>
            <person name="Kawagishi H."/>
            <person name="Hirai H."/>
        </authorList>
    </citation>
    <scope>NUCLEOTIDE SEQUENCE [LARGE SCALE GENOMIC DNA]</scope>
    <source>
        <strain evidence="4 5">YK-624</strain>
    </source>
</reference>
<dbReference type="EMBL" id="BPQB01000030">
    <property type="protein sequence ID" value="GJE93031.1"/>
    <property type="molecule type" value="Genomic_DNA"/>
</dbReference>
<keyword evidence="5" id="KW-1185">Reference proteome</keyword>
<protein>
    <submittedName>
        <fullName evidence="4">NAD(P)-binding protein</fullName>
    </submittedName>
</protein>
<dbReference type="SUPFAM" id="SSF51735">
    <property type="entry name" value="NAD(P)-binding Rossmann-fold domains"/>
    <property type="match status" value="1"/>
</dbReference>
<evidence type="ECO:0000313" key="4">
    <source>
        <dbReference type="EMBL" id="GJE93031.1"/>
    </source>
</evidence>
<accession>A0A9P3GDZ5</accession>
<evidence type="ECO:0000313" key="5">
    <source>
        <dbReference type="Proteomes" id="UP000703269"/>
    </source>
</evidence>
<dbReference type="PANTHER" id="PTHR42748">
    <property type="entry name" value="NITROGEN METABOLITE REPRESSION PROTEIN NMRA FAMILY MEMBER"/>
    <property type="match status" value="1"/>
</dbReference>
<dbReference type="GO" id="GO:0005634">
    <property type="term" value="C:nucleus"/>
    <property type="evidence" value="ECO:0007669"/>
    <property type="project" value="TreeGrafter"/>
</dbReference>
<proteinExistence type="inferred from homology"/>
<feature type="domain" description="NmrA-like" evidence="3">
    <location>
        <begin position="6"/>
        <end position="239"/>
    </location>
</feature>
<dbReference type="InterPro" id="IPR051164">
    <property type="entry name" value="NmrA-like_oxidored"/>
</dbReference>
<comment type="caution">
    <text evidence="4">The sequence shown here is derived from an EMBL/GenBank/DDBJ whole genome shotgun (WGS) entry which is preliminary data.</text>
</comment>